<dbReference type="AlphaFoldDB" id="A0A4S4KWD4"/>
<reference evidence="1 2" key="1">
    <citation type="submission" date="2019-02" db="EMBL/GenBank/DDBJ databases">
        <title>Genome sequencing of the rare red list fungi Bondarzewia mesenterica.</title>
        <authorList>
            <person name="Buettner E."/>
            <person name="Kellner H."/>
        </authorList>
    </citation>
    <scope>NUCLEOTIDE SEQUENCE [LARGE SCALE GENOMIC DNA]</scope>
    <source>
        <strain evidence="1 2">DSM 108281</strain>
    </source>
</reference>
<evidence type="ECO:0000313" key="2">
    <source>
        <dbReference type="Proteomes" id="UP000310158"/>
    </source>
</evidence>
<organism evidence="1 2">
    <name type="scientific">Bondarzewia mesenterica</name>
    <dbReference type="NCBI Taxonomy" id="1095465"/>
    <lineage>
        <taxon>Eukaryota</taxon>
        <taxon>Fungi</taxon>
        <taxon>Dikarya</taxon>
        <taxon>Basidiomycota</taxon>
        <taxon>Agaricomycotina</taxon>
        <taxon>Agaricomycetes</taxon>
        <taxon>Russulales</taxon>
        <taxon>Bondarzewiaceae</taxon>
        <taxon>Bondarzewia</taxon>
    </lineage>
</organism>
<dbReference type="Proteomes" id="UP000310158">
    <property type="component" value="Unassembled WGS sequence"/>
</dbReference>
<gene>
    <name evidence="1" type="ORF">EW146_g10517</name>
</gene>
<keyword evidence="2" id="KW-1185">Reference proteome</keyword>
<comment type="caution">
    <text evidence="1">The sequence shown here is derived from an EMBL/GenBank/DDBJ whole genome shotgun (WGS) entry which is preliminary data.</text>
</comment>
<proteinExistence type="predicted"/>
<feature type="non-terminal residue" evidence="1">
    <location>
        <position position="322"/>
    </location>
</feature>
<dbReference type="OrthoDB" id="2437251at2759"/>
<dbReference type="EMBL" id="SGPL01001431">
    <property type="protein sequence ID" value="THH03045.1"/>
    <property type="molecule type" value="Genomic_DNA"/>
</dbReference>
<evidence type="ECO:0008006" key="3">
    <source>
        <dbReference type="Google" id="ProtNLM"/>
    </source>
</evidence>
<evidence type="ECO:0000313" key="1">
    <source>
        <dbReference type="EMBL" id="THH03045.1"/>
    </source>
</evidence>
<accession>A0A4S4KWD4</accession>
<sequence length="322" mass="37360">MELGDFLIFLSEQTDIFNLEARVDVSSLEELIGREKADKIAELMWKNMSYRFLYHSTYTHKRLAGSARFSYHCAQSSERQHNSKKIDDKSKHRDKISMQSFDCARWLHIRLSDSTSEAFIKLSHEEAHLPYCVIDVPPEAQKFMYDNPELSVSQIWLKMINWYRKPPFSRRAIYYLCSKIESQKWKRCDDELASARKLLDEASSANCDWAQYRVEPITLVPEEGLIALAFLLLGMIDKWKHCLREIAIDSAWNTNGSRYEVYVLLGEVQGSGLPLGYLLIQSNAATHGAKENLLRQLLRHVRKKKIKPSFTLSDKDFAEINA</sequence>
<name>A0A4S4KWD4_9AGAM</name>
<protein>
    <recommendedName>
        <fullName evidence="3">MULE transposase domain-containing protein</fullName>
    </recommendedName>
</protein>